<accession>A0AAV9IH12</accession>
<dbReference type="EMBL" id="JANCYU010000042">
    <property type="protein sequence ID" value="KAK4526637.1"/>
    <property type="molecule type" value="Genomic_DNA"/>
</dbReference>
<reference evidence="1 2" key="1">
    <citation type="submission" date="2022-07" db="EMBL/GenBank/DDBJ databases">
        <title>Genome-wide signatures of adaptation to extreme environments.</title>
        <authorList>
            <person name="Cho C.H."/>
            <person name="Yoon H.S."/>
        </authorList>
    </citation>
    <scope>NUCLEOTIDE SEQUENCE [LARGE SCALE GENOMIC DNA]</scope>
    <source>
        <strain evidence="1 2">108.79 E11</strain>
    </source>
</reference>
<name>A0AAV9IH12_9RHOD</name>
<dbReference type="AlphaFoldDB" id="A0AAV9IH12"/>
<keyword evidence="2" id="KW-1185">Reference proteome</keyword>
<evidence type="ECO:0000313" key="2">
    <source>
        <dbReference type="Proteomes" id="UP001300502"/>
    </source>
</evidence>
<sequence length="192" mass="22059">MLRKETSPDWLQVETRLRFVDSRFNASLYVIDLSGDLNNYPYFRLSRASWTKLVQNRINYVAFFYREPPFLLGNSYFERALESLESCPIPGFGIALSTCGCIVPSSILESLKGSFEGLECLALPGFVVDREFVVWFDSDEEELNSRKPSKYCGNPRILNMRLFPAFDNLLREARGDFARLLEQKMSSVTGHL</sequence>
<gene>
    <name evidence="1" type="ORF">GAYE_SCF26G4553</name>
</gene>
<comment type="caution">
    <text evidence="1">The sequence shown here is derived from an EMBL/GenBank/DDBJ whole genome shotgun (WGS) entry which is preliminary data.</text>
</comment>
<protein>
    <submittedName>
        <fullName evidence="1">Uncharacterized protein</fullName>
    </submittedName>
</protein>
<evidence type="ECO:0000313" key="1">
    <source>
        <dbReference type="EMBL" id="KAK4526637.1"/>
    </source>
</evidence>
<proteinExistence type="predicted"/>
<dbReference type="Proteomes" id="UP001300502">
    <property type="component" value="Unassembled WGS sequence"/>
</dbReference>
<organism evidence="1 2">
    <name type="scientific">Galdieria yellowstonensis</name>
    <dbReference type="NCBI Taxonomy" id="3028027"/>
    <lineage>
        <taxon>Eukaryota</taxon>
        <taxon>Rhodophyta</taxon>
        <taxon>Bangiophyceae</taxon>
        <taxon>Galdieriales</taxon>
        <taxon>Galdieriaceae</taxon>
        <taxon>Galdieria</taxon>
    </lineage>
</organism>